<dbReference type="EMBL" id="QKZK01000010">
    <property type="protein sequence ID" value="PZX17273.1"/>
    <property type="molecule type" value="Genomic_DNA"/>
</dbReference>
<evidence type="ECO:0000313" key="2">
    <source>
        <dbReference type="Proteomes" id="UP000249239"/>
    </source>
</evidence>
<comment type="caution">
    <text evidence="1">The sequence shown here is derived from an EMBL/GenBank/DDBJ whole genome shotgun (WGS) entry which is preliminary data.</text>
</comment>
<protein>
    <submittedName>
        <fullName evidence="1">Uncharacterized protein</fullName>
    </submittedName>
</protein>
<gene>
    <name evidence="1" type="ORF">LX69_01588</name>
</gene>
<reference evidence="1 2" key="1">
    <citation type="submission" date="2018-06" db="EMBL/GenBank/DDBJ databases">
        <title>Genomic Encyclopedia of Archaeal and Bacterial Type Strains, Phase II (KMG-II): from individual species to whole genera.</title>
        <authorList>
            <person name="Goeker M."/>
        </authorList>
    </citation>
    <scope>NUCLEOTIDE SEQUENCE [LARGE SCALE GENOMIC DNA]</scope>
    <source>
        <strain evidence="1 2">DSM 6779</strain>
    </source>
</reference>
<accession>A0A2W7NCD4</accession>
<dbReference type="OrthoDB" id="906679at2"/>
<proteinExistence type="predicted"/>
<dbReference type="AlphaFoldDB" id="A0A2W7NCD4"/>
<dbReference type="Proteomes" id="UP000249239">
    <property type="component" value="Unassembled WGS sequence"/>
</dbReference>
<keyword evidence="2" id="KW-1185">Reference proteome</keyword>
<name>A0A2W7NCD4_9BACT</name>
<sequence>MKKATLNVLFGCVILMFGTTVDLFSQYSSSVPGGAYDQKGSWVGNEVPSEQYKTLTIALNSTITINDDFSWGANVTVNGAFIAKSNFSAGYGGVTVAGGSLTISGAFGSGNLVASSGAVVKIKTFDAGTFDVKDVSRLIVEDGSCTLTSHSFIRNGATVEIYGDFNLISELVVEQGGALIVHGNFNATNNWAMNIEGNVVVTGDFTAKNGTIHAGGNVVIGGDFSTGGGSFGGTSNKNFYLLGSDPVVVPSNWKYGELSDFTKNESGNDALLGLVETVMPDLVNPSIVWVGGKDENWNNKLNWIGNRVPVATSNVSIKTTGFNPVISTGTLVEVKNLTFDAGTVLTLNEGARMTVTGNVSNIGASIMIKNSVSNPTSFWVKGNVSAPVSVEWTYPLGKYIYIGHGVDNALKTKYGSALLYRIVEGKWVAVGASPDVFNTDPLEGYAVGFPSSLGSAQAIISTGGLHNSDYSMTIGNNWYLVANPYTTYLDLESSGLNLGTALKTVYTSISGVGSAYYATYNIGAGIGVNDANRYVAPGQSFWIRNYSGSSTLSIDRSVRAHAAGVLKNATVSDDVFRIKLIKLDVSDEQAILFRSIGSEDYSPVYDSEKRMVNNADEISLYTNKSGRKVAINALPEMESVRVVPISMNIGSLVTGDYTIKASNITSFMPDVDVYLKDLETEEVINLRESPAYTFNVPAAVNDETRFELSFLKSVEAPKEEEGGSTTVETPSAQQPLITAYATDGKAIVNILDASFNHDVAIEVYDAQGGVFTTLQSAKSRTEVSLPDNTQVVIVKVIYKGVVKSFKLLKPVRM</sequence>
<dbReference type="RefSeq" id="WP_146260678.1">
    <property type="nucleotide sequence ID" value="NZ_QKZK01000010.1"/>
</dbReference>
<organism evidence="1 2">
    <name type="scientific">Breznakibacter xylanolyticus</name>
    <dbReference type="NCBI Taxonomy" id="990"/>
    <lineage>
        <taxon>Bacteria</taxon>
        <taxon>Pseudomonadati</taxon>
        <taxon>Bacteroidota</taxon>
        <taxon>Bacteroidia</taxon>
        <taxon>Marinilabiliales</taxon>
        <taxon>Marinilabiliaceae</taxon>
        <taxon>Breznakibacter</taxon>
    </lineage>
</organism>
<evidence type="ECO:0000313" key="1">
    <source>
        <dbReference type="EMBL" id="PZX17273.1"/>
    </source>
</evidence>